<dbReference type="EMBL" id="CP159925">
    <property type="protein sequence ID" value="XCO76720.1"/>
    <property type="molecule type" value="Genomic_DNA"/>
</dbReference>
<reference evidence="2 4" key="1">
    <citation type="submission" date="2024-02" db="EMBL/GenBank/DDBJ databases">
        <title>Lysobacter Genome Sequencing and Mining.</title>
        <authorList>
            <person name="Bierman J."/>
            <person name="Walker M.C."/>
        </authorList>
    </citation>
    <scope>NUCLEOTIDE SEQUENCE [LARGE SCALE GENOMIC DNA]</scope>
    <source>
        <strain evidence="2 4">PB6250</strain>
    </source>
</reference>
<dbReference type="EMBL" id="JBANDL010000002">
    <property type="protein sequence ID" value="MEI2453334.1"/>
    <property type="molecule type" value="Genomic_DNA"/>
</dbReference>
<feature type="chain" id="PRO_5043840576" evidence="1">
    <location>
        <begin position="21"/>
        <end position="145"/>
    </location>
</feature>
<keyword evidence="1" id="KW-0732">Signal</keyword>
<evidence type="ECO:0000256" key="1">
    <source>
        <dbReference type="SAM" id="SignalP"/>
    </source>
</evidence>
<evidence type="ECO:0000313" key="4">
    <source>
        <dbReference type="Proteomes" id="UP001387215"/>
    </source>
</evidence>
<proteinExistence type="predicted"/>
<organism evidence="3">
    <name type="scientific">Lysobacter firmicutimachus</name>
    <dbReference type="NCBI Taxonomy" id="1792846"/>
    <lineage>
        <taxon>Bacteria</taxon>
        <taxon>Pseudomonadati</taxon>
        <taxon>Pseudomonadota</taxon>
        <taxon>Gammaproteobacteria</taxon>
        <taxon>Lysobacterales</taxon>
        <taxon>Lysobacteraceae</taxon>
        <taxon>Lysobacter</taxon>
    </lineage>
</organism>
<dbReference type="RefSeq" id="WP_064746546.1">
    <property type="nucleotide sequence ID" value="NZ_CP159925.1"/>
</dbReference>
<evidence type="ECO:0000313" key="3">
    <source>
        <dbReference type="EMBL" id="XCO76720.1"/>
    </source>
</evidence>
<accession>A0AAU8MW73</accession>
<dbReference type="AlphaFoldDB" id="A0AAU8MW73"/>
<protein>
    <submittedName>
        <fullName evidence="3">Uncharacterized protein</fullName>
    </submittedName>
</protein>
<dbReference type="Proteomes" id="UP001387215">
    <property type="component" value="Unassembled WGS sequence"/>
</dbReference>
<sequence>MRTLPASLALAGLFALGLHAQDARAEQYDPPLNIGTLVCPAGSSGYGNARFIVFPSFGSAPPNWRMTIWCNAGGSGRRGHFEPGSGGVFSAWPYAGGAFGVGWPASPNYGNQYQSLDIDIDGDLDVFQLVETAANTWSVYLSRTQ</sequence>
<reference evidence="3" key="2">
    <citation type="submission" date="2024-06" db="EMBL/GenBank/DDBJ databases">
        <authorList>
            <person name="Li S."/>
        </authorList>
    </citation>
    <scope>NUCLEOTIDE SEQUENCE</scope>
    <source>
        <strain evidence="3">SR10</strain>
    </source>
</reference>
<evidence type="ECO:0000313" key="2">
    <source>
        <dbReference type="EMBL" id="MEI2453334.1"/>
    </source>
</evidence>
<keyword evidence="4" id="KW-1185">Reference proteome</keyword>
<feature type="signal peptide" evidence="1">
    <location>
        <begin position="1"/>
        <end position="20"/>
    </location>
</feature>
<gene>
    <name evidence="3" type="ORF">ABU614_08040</name>
    <name evidence="2" type="ORF">V2J18_01440</name>
</gene>
<name>A0AAU8MW73_9GAMM</name>